<keyword evidence="3 9" id="KW-0812">Transmembrane</keyword>
<evidence type="ECO:0000256" key="4">
    <source>
        <dbReference type="ARBA" id="ARBA00022729"/>
    </source>
</evidence>
<dbReference type="InterPro" id="IPR008078">
    <property type="entry name" value="GPCR_2_Ig-hepta-like_rcpt"/>
</dbReference>
<evidence type="ECO:0000259" key="10">
    <source>
        <dbReference type="PROSITE" id="PS50221"/>
    </source>
</evidence>
<organism evidence="12 13">
    <name type="scientific">Cyprinus carpio</name>
    <name type="common">Common carp</name>
    <dbReference type="NCBI Taxonomy" id="7962"/>
    <lineage>
        <taxon>Eukaryota</taxon>
        <taxon>Metazoa</taxon>
        <taxon>Chordata</taxon>
        <taxon>Craniata</taxon>
        <taxon>Vertebrata</taxon>
        <taxon>Euteleostomi</taxon>
        <taxon>Actinopterygii</taxon>
        <taxon>Neopterygii</taxon>
        <taxon>Teleostei</taxon>
        <taxon>Ostariophysi</taxon>
        <taxon>Cypriniformes</taxon>
        <taxon>Cyprinidae</taxon>
        <taxon>Cyprininae</taxon>
        <taxon>Cyprinus</taxon>
    </lineage>
</organism>
<proteinExistence type="inferred from homology"/>
<feature type="transmembrane region" description="Helical" evidence="9">
    <location>
        <begin position="516"/>
        <end position="539"/>
    </location>
</feature>
<evidence type="ECO:0000256" key="3">
    <source>
        <dbReference type="ARBA" id="ARBA00022692"/>
    </source>
</evidence>
<evidence type="ECO:0000256" key="8">
    <source>
        <dbReference type="ARBA" id="ARBA00023180"/>
    </source>
</evidence>
<evidence type="ECO:0000256" key="6">
    <source>
        <dbReference type="ARBA" id="ARBA00023136"/>
    </source>
</evidence>
<dbReference type="Gene3D" id="2.60.220.50">
    <property type="match status" value="1"/>
</dbReference>
<evidence type="ECO:0000256" key="7">
    <source>
        <dbReference type="ARBA" id="ARBA00023157"/>
    </source>
</evidence>
<reference evidence="12" key="1">
    <citation type="submission" date="2025-08" db="UniProtKB">
        <authorList>
            <consortium name="Ensembl"/>
        </authorList>
    </citation>
    <scope>IDENTIFICATION</scope>
</reference>
<feature type="transmembrane region" description="Helical" evidence="9">
    <location>
        <begin position="472"/>
        <end position="496"/>
    </location>
</feature>
<keyword evidence="5 9" id="KW-1133">Transmembrane helix</keyword>
<evidence type="ECO:0000256" key="2">
    <source>
        <dbReference type="ARBA" id="ARBA00007343"/>
    </source>
</evidence>
<dbReference type="AlphaFoldDB" id="A0A8C1UY94"/>
<dbReference type="Proteomes" id="UP000694700">
    <property type="component" value="Unplaced"/>
</dbReference>
<dbReference type="FunFam" id="1.20.1070.10:FF:000058">
    <property type="entry name" value="Adhesion G protein-coupled receptor F5"/>
    <property type="match status" value="1"/>
</dbReference>
<evidence type="ECO:0000313" key="13">
    <source>
        <dbReference type="Proteomes" id="UP000694700"/>
    </source>
</evidence>
<dbReference type="PROSITE" id="PS50261">
    <property type="entry name" value="G_PROTEIN_RECEP_F2_4"/>
    <property type="match status" value="1"/>
</dbReference>
<dbReference type="Pfam" id="PF01825">
    <property type="entry name" value="GPS"/>
    <property type="match status" value="1"/>
</dbReference>
<evidence type="ECO:0000313" key="12">
    <source>
        <dbReference type="Ensembl" id="ENSCCRP00015044021.1"/>
    </source>
</evidence>
<feature type="transmembrane region" description="Helical" evidence="9">
    <location>
        <begin position="398"/>
        <end position="419"/>
    </location>
</feature>
<dbReference type="GO" id="GO:0016020">
    <property type="term" value="C:membrane"/>
    <property type="evidence" value="ECO:0007669"/>
    <property type="project" value="UniProtKB-SubCell"/>
</dbReference>
<dbReference type="GO" id="GO:0007189">
    <property type="term" value="P:adenylate cyclase-activating G protein-coupled receptor signaling pathway"/>
    <property type="evidence" value="ECO:0007669"/>
    <property type="project" value="TreeGrafter"/>
</dbReference>
<dbReference type="Ensembl" id="ENSCCRT00015045516.1">
    <property type="protein sequence ID" value="ENSCCRP00015044021.1"/>
    <property type="gene ID" value="ENSCCRG00015018274.1"/>
</dbReference>
<comment type="similarity">
    <text evidence="2">Belongs to the G-protein coupled receptor 2 family. Adhesion G-protein coupled receptor (ADGR) subfamily.</text>
</comment>
<protein>
    <submittedName>
        <fullName evidence="12">Uncharacterized protein</fullName>
    </submittedName>
</protein>
<dbReference type="GO" id="GO:0004930">
    <property type="term" value="F:G protein-coupled receptor activity"/>
    <property type="evidence" value="ECO:0007669"/>
    <property type="project" value="InterPro"/>
</dbReference>
<dbReference type="InterPro" id="IPR017981">
    <property type="entry name" value="GPCR_2-like_7TM"/>
</dbReference>
<dbReference type="InterPro" id="IPR057244">
    <property type="entry name" value="GAIN_B"/>
</dbReference>
<dbReference type="PROSITE" id="PS50221">
    <property type="entry name" value="GAIN_B"/>
    <property type="match status" value="1"/>
</dbReference>
<dbReference type="PANTHER" id="PTHR45813">
    <property type="entry name" value="IG-LIKE DOMAIN-CONTAINING PROTEIN"/>
    <property type="match status" value="1"/>
</dbReference>
<keyword evidence="7" id="KW-1015">Disulfide bond</keyword>
<name>A0A8C1UY94_CYPCA</name>
<dbReference type="InterPro" id="IPR000832">
    <property type="entry name" value="GPCR_2_secretin-like"/>
</dbReference>
<dbReference type="SMART" id="SM00303">
    <property type="entry name" value="GPS"/>
    <property type="match status" value="1"/>
</dbReference>
<dbReference type="PRINTS" id="PR01695">
    <property type="entry name" value="IGHEPTARCPTR"/>
</dbReference>
<dbReference type="GO" id="GO:0007166">
    <property type="term" value="P:cell surface receptor signaling pathway"/>
    <property type="evidence" value="ECO:0007669"/>
    <property type="project" value="InterPro"/>
</dbReference>
<dbReference type="InterPro" id="IPR046338">
    <property type="entry name" value="GAIN_dom_sf"/>
</dbReference>
<dbReference type="Gene3D" id="1.20.1070.10">
    <property type="entry name" value="Rhodopsin 7-helix transmembrane proteins"/>
    <property type="match status" value="1"/>
</dbReference>
<feature type="transmembrane region" description="Helical" evidence="9">
    <location>
        <begin position="591"/>
        <end position="613"/>
    </location>
</feature>
<feature type="transmembrane region" description="Helical" evidence="9">
    <location>
        <begin position="351"/>
        <end position="377"/>
    </location>
</feature>
<keyword evidence="8" id="KW-0325">Glycoprotein</keyword>
<dbReference type="InterPro" id="IPR000203">
    <property type="entry name" value="GPS"/>
</dbReference>
<dbReference type="PRINTS" id="PR00249">
    <property type="entry name" value="GPCRSECRETIN"/>
</dbReference>
<dbReference type="InterPro" id="IPR051587">
    <property type="entry name" value="Adhesion_GPCR"/>
</dbReference>
<feature type="transmembrane region" description="Helical" evidence="9">
    <location>
        <begin position="439"/>
        <end position="460"/>
    </location>
</feature>
<evidence type="ECO:0000256" key="9">
    <source>
        <dbReference type="SAM" id="Phobius"/>
    </source>
</evidence>
<keyword evidence="4" id="KW-0732">Signal</keyword>
<evidence type="ECO:0000259" key="11">
    <source>
        <dbReference type="PROSITE" id="PS50261"/>
    </source>
</evidence>
<sequence length="617" mass="67866">DFRLYILTGNIFLQKLLTGVFSCSELLCSVHHRRNSFSIFLKLNQIFTLVFSCKDGTLGDGKEGDTLTGPCEKGKEGTIKYRCISGKWETDESHCVLQVIKDLEKDVAVIVLVVQDIPVFVAQLSTATENNTQAITQSSANVQTIVEILVKVADVSQNIIINKPVMEVCTLHRTDYTSTALLSAIENISSRLTNANFRIFIETSVELNRTVTNSTFYSGISSLPNSTTEIQIPEIPVNTPITVIVFTTLDSILPTRDTSSNGSIKSDVRINGDVVVVKVDKTINYITFAFDITNQSLGNPQCVFWNFDLDAWDSTGCEAKPYISEGIETGKITCECSHTTSFSILMSPISIYHIALAYITNIGVAISVANLILCLIIETIVWKSITRNDTSYMRHVSIVNIAVSLLIANICFIIGAAIAEQEQPTSVDHCSPAVFFMHFFYLALFFWMLMSALLLFYRTVMVLSQMSRAKMMAIAFIVGYGAPLLIAVITVASTAGPENYISKINACWLNWYESKALLAFVIPALTIVAINLVVLIVVLSKILWRGVGAATQPDEKHALVVIARCVAILTPIFCLTWGFGIGTMVSQELGIHVVFALLNSLQGFFILVFGTLLDSKV</sequence>
<feature type="transmembrane region" description="Helical" evidence="9">
    <location>
        <begin position="559"/>
        <end position="579"/>
    </location>
</feature>
<feature type="domain" description="G-protein coupled receptors family 2 profile 2" evidence="11">
    <location>
        <begin position="356"/>
        <end position="614"/>
    </location>
</feature>
<evidence type="ECO:0000256" key="5">
    <source>
        <dbReference type="ARBA" id="ARBA00022989"/>
    </source>
</evidence>
<dbReference type="PANTHER" id="PTHR45813:SF4">
    <property type="entry name" value="ADHESION G PROTEIN-COUPLED RECEPTOR F5"/>
    <property type="match status" value="1"/>
</dbReference>
<keyword evidence="6 9" id="KW-0472">Membrane</keyword>
<accession>A0A8C1UY94</accession>
<dbReference type="Pfam" id="PF00002">
    <property type="entry name" value="7tm_2"/>
    <property type="match status" value="1"/>
</dbReference>
<comment type="subcellular location">
    <subcellularLocation>
        <location evidence="1">Membrane</location>
        <topology evidence="1">Multi-pass membrane protein</topology>
    </subcellularLocation>
</comment>
<evidence type="ECO:0000256" key="1">
    <source>
        <dbReference type="ARBA" id="ARBA00004141"/>
    </source>
</evidence>
<feature type="domain" description="GAIN-B" evidence="10">
    <location>
        <begin position="197"/>
        <end position="352"/>
    </location>
</feature>